<protein>
    <submittedName>
        <fullName evidence="1">Uncharacterized protein</fullName>
    </submittedName>
</protein>
<evidence type="ECO:0000313" key="2">
    <source>
        <dbReference type="Proteomes" id="UP001162483"/>
    </source>
</evidence>
<sequence>MDRTPIHYSPQSADLTHPAGIVCFLYNLPFHEAGPVSPSAVGVTRCGVHPLHLPRDATG</sequence>
<reference evidence="1" key="1">
    <citation type="submission" date="2023-05" db="EMBL/GenBank/DDBJ databases">
        <authorList>
            <person name="Stuckert A."/>
        </authorList>
    </citation>
    <scope>NUCLEOTIDE SEQUENCE</scope>
</reference>
<comment type="caution">
    <text evidence="1">The sequence shown here is derived from an EMBL/GenBank/DDBJ whole genome shotgun (WGS) entry which is preliminary data.</text>
</comment>
<organism evidence="1 2">
    <name type="scientific">Staurois parvus</name>
    <dbReference type="NCBI Taxonomy" id="386267"/>
    <lineage>
        <taxon>Eukaryota</taxon>
        <taxon>Metazoa</taxon>
        <taxon>Chordata</taxon>
        <taxon>Craniata</taxon>
        <taxon>Vertebrata</taxon>
        <taxon>Euteleostomi</taxon>
        <taxon>Amphibia</taxon>
        <taxon>Batrachia</taxon>
        <taxon>Anura</taxon>
        <taxon>Neobatrachia</taxon>
        <taxon>Ranoidea</taxon>
        <taxon>Ranidae</taxon>
        <taxon>Staurois</taxon>
    </lineage>
</organism>
<keyword evidence="2" id="KW-1185">Reference proteome</keyword>
<name>A0ABN9CXJ3_9NEOB</name>
<evidence type="ECO:0000313" key="1">
    <source>
        <dbReference type="EMBL" id="CAI9564063.1"/>
    </source>
</evidence>
<dbReference type="Proteomes" id="UP001162483">
    <property type="component" value="Unassembled WGS sequence"/>
</dbReference>
<gene>
    <name evidence="1" type="ORF">SPARVUS_LOCUS5842302</name>
</gene>
<accession>A0ABN9CXJ3</accession>
<proteinExistence type="predicted"/>
<dbReference type="EMBL" id="CATNWA010012785">
    <property type="protein sequence ID" value="CAI9564063.1"/>
    <property type="molecule type" value="Genomic_DNA"/>
</dbReference>